<feature type="transmembrane region" description="Helical" evidence="1">
    <location>
        <begin position="436"/>
        <end position="457"/>
    </location>
</feature>
<dbReference type="EMBL" id="RSCJ01000013">
    <property type="protein sequence ID" value="RUR79219.1"/>
    <property type="molecule type" value="Genomic_DNA"/>
</dbReference>
<dbReference type="Proteomes" id="UP000268857">
    <property type="component" value="Unassembled WGS sequence"/>
</dbReference>
<feature type="transmembrane region" description="Helical" evidence="1">
    <location>
        <begin position="225"/>
        <end position="248"/>
    </location>
</feature>
<feature type="transmembrane region" description="Helical" evidence="1">
    <location>
        <begin position="290"/>
        <end position="310"/>
    </location>
</feature>
<keyword evidence="1" id="KW-1133">Transmembrane helix</keyword>
<dbReference type="InterPro" id="IPR022742">
    <property type="entry name" value="Hydrolase_4"/>
</dbReference>
<accession>A0A433NBD9</accession>
<sequence>MSARAGLVVHQMEREGVPLLYLAPKKALKVPGVLVAHGYAGSKQLMLGYAHVLAHAGYAVMLWDFDSHAANHKPLQRNSLSANLEVAYAALVAQPEVDASRLATLGHSMGSGAVMTAAIDNDNRYDATVAISPTSAYVTTKAPRNLQLQAGSWESRFIANAQRLLKQAGGENKNLVDGKGREFVVIPNAEHITILFNNQSHQAAKNWLNATFGVQRQSNYVDRRMFWYALHLLAWLAVLGAVAPNLAVSSATPKARNLQRSFGLLIAPFVATCVLMLLSRVSDIESLGGVLVGGAIAIWFGVAGIAWLIVMSQLPIPTLRATFVGIALFLVLWIGFGVMAQVVWLQWWLIPLRLALFPLLVLACLPWFLASGVAQQNLGLGKRILWWFGQSTVLVGGFILVLYLLPQLGFISLLLPVFPIMMAIFSFAASLLNEPVSYAIGSTMFFGWTLAATFPLAR</sequence>
<keyword evidence="1" id="KW-0472">Membrane</keyword>
<organism evidence="3 4">
    <name type="scientific">Chlorogloeopsis fritschii PCC 6912</name>
    <dbReference type="NCBI Taxonomy" id="211165"/>
    <lineage>
        <taxon>Bacteria</taxon>
        <taxon>Bacillati</taxon>
        <taxon>Cyanobacteriota</taxon>
        <taxon>Cyanophyceae</taxon>
        <taxon>Nostocales</taxon>
        <taxon>Chlorogloeopsidaceae</taxon>
        <taxon>Chlorogloeopsis</taxon>
    </lineage>
</organism>
<evidence type="ECO:0000259" key="2">
    <source>
        <dbReference type="Pfam" id="PF12146"/>
    </source>
</evidence>
<dbReference type="STRING" id="211165.GCA_000317285_06732"/>
<feature type="transmembrane region" description="Helical" evidence="1">
    <location>
        <begin position="384"/>
        <end position="404"/>
    </location>
</feature>
<feature type="domain" description="Serine aminopeptidase S33" evidence="2">
    <location>
        <begin position="33"/>
        <end position="162"/>
    </location>
</feature>
<evidence type="ECO:0000313" key="4">
    <source>
        <dbReference type="Proteomes" id="UP000268857"/>
    </source>
</evidence>
<feature type="transmembrane region" description="Helical" evidence="1">
    <location>
        <begin position="350"/>
        <end position="372"/>
    </location>
</feature>
<keyword evidence="4" id="KW-1185">Reference proteome</keyword>
<keyword evidence="1" id="KW-0812">Transmembrane</keyword>
<proteinExistence type="predicted"/>
<dbReference type="InterPro" id="IPR029058">
    <property type="entry name" value="AB_hydrolase_fold"/>
</dbReference>
<dbReference type="PANTHER" id="PTHR22946">
    <property type="entry name" value="DIENELACTONE HYDROLASE DOMAIN-CONTAINING PROTEIN-RELATED"/>
    <property type="match status" value="1"/>
</dbReference>
<reference evidence="3 4" key="1">
    <citation type="journal article" date="2019" name="Genome Biol. Evol.">
        <title>Day and night: Metabolic profiles and evolutionary relationships of six axenic non-marine cyanobacteria.</title>
        <authorList>
            <person name="Will S.E."/>
            <person name="Henke P."/>
            <person name="Boedeker C."/>
            <person name="Huang S."/>
            <person name="Brinkmann H."/>
            <person name="Rohde M."/>
            <person name="Jarek M."/>
            <person name="Friedl T."/>
            <person name="Seufert S."/>
            <person name="Schumacher M."/>
            <person name="Overmann J."/>
            <person name="Neumann-Schaal M."/>
            <person name="Petersen J."/>
        </authorList>
    </citation>
    <scope>NUCLEOTIDE SEQUENCE [LARGE SCALE GENOMIC DNA]</scope>
    <source>
        <strain evidence="3 4">PCC 6912</strain>
    </source>
</reference>
<dbReference type="AlphaFoldDB" id="A0A433NBD9"/>
<comment type="caution">
    <text evidence="3">The sequence shown here is derived from an EMBL/GenBank/DDBJ whole genome shotgun (WGS) entry which is preliminary data.</text>
</comment>
<evidence type="ECO:0000256" key="1">
    <source>
        <dbReference type="SAM" id="Phobius"/>
    </source>
</evidence>
<protein>
    <recommendedName>
        <fullName evidence="2">Serine aminopeptidase S33 domain-containing protein</fullName>
    </recommendedName>
</protein>
<dbReference type="Gene3D" id="3.40.50.1820">
    <property type="entry name" value="alpha/beta hydrolase"/>
    <property type="match status" value="1"/>
</dbReference>
<name>A0A433NBD9_CHLFR</name>
<gene>
    <name evidence="3" type="ORF">PCC6912_33930</name>
</gene>
<dbReference type="SUPFAM" id="SSF53474">
    <property type="entry name" value="alpha/beta-Hydrolases"/>
    <property type="match status" value="1"/>
</dbReference>
<dbReference type="Pfam" id="PF12146">
    <property type="entry name" value="Hydrolase_4"/>
    <property type="match status" value="1"/>
</dbReference>
<feature type="transmembrane region" description="Helical" evidence="1">
    <location>
        <begin position="260"/>
        <end position="278"/>
    </location>
</feature>
<dbReference type="InterPro" id="IPR050261">
    <property type="entry name" value="FrsA_esterase"/>
</dbReference>
<evidence type="ECO:0000313" key="3">
    <source>
        <dbReference type="EMBL" id="RUR79219.1"/>
    </source>
</evidence>
<feature type="transmembrane region" description="Helical" evidence="1">
    <location>
        <begin position="322"/>
        <end position="344"/>
    </location>
</feature>
<feature type="transmembrane region" description="Helical" evidence="1">
    <location>
        <begin position="410"/>
        <end position="429"/>
    </location>
</feature>